<dbReference type="PROSITE" id="PS51012">
    <property type="entry name" value="ABC_TM2"/>
    <property type="match status" value="1"/>
</dbReference>
<keyword evidence="10" id="KW-1185">Reference proteome</keyword>
<evidence type="ECO:0000259" key="8">
    <source>
        <dbReference type="PROSITE" id="PS51012"/>
    </source>
</evidence>
<dbReference type="EMBL" id="BAAAZG010000018">
    <property type="protein sequence ID" value="GAA4072216.1"/>
    <property type="molecule type" value="Genomic_DNA"/>
</dbReference>
<dbReference type="InterPro" id="IPR000412">
    <property type="entry name" value="ABC_2_transport"/>
</dbReference>
<keyword evidence="3 6" id="KW-1133">Transmembrane helix</keyword>
<feature type="transmembrane region" description="Helical" evidence="6">
    <location>
        <begin position="263"/>
        <end position="282"/>
    </location>
</feature>
<comment type="subcellular location">
    <subcellularLocation>
        <location evidence="6">Cell membrane</location>
        <topology evidence="6">Multi-pass membrane protein</topology>
    </subcellularLocation>
    <subcellularLocation>
        <location evidence="1">Membrane</location>
        <topology evidence="1">Multi-pass membrane protein</topology>
    </subcellularLocation>
</comment>
<dbReference type="InterPro" id="IPR051784">
    <property type="entry name" value="Nod_factor_ABC_transporter"/>
</dbReference>
<feature type="transmembrane region" description="Helical" evidence="6">
    <location>
        <begin position="150"/>
        <end position="167"/>
    </location>
</feature>
<evidence type="ECO:0000313" key="10">
    <source>
        <dbReference type="Proteomes" id="UP001500683"/>
    </source>
</evidence>
<dbReference type="Pfam" id="PF01061">
    <property type="entry name" value="ABC2_membrane"/>
    <property type="match status" value="1"/>
</dbReference>
<keyword evidence="2 6" id="KW-0812">Transmembrane</keyword>
<feature type="transmembrane region" description="Helical" evidence="6">
    <location>
        <begin position="173"/>
        <end position="195"/>
    </location>
</feature>
<reference evidence="10" key="1">
    <citation type="journal article" date="2019" name="Int. J. Syst. Evol. Microbiol.">
        <title>The Global Catalogue of Microorganisms (GCM) 10K type strain sequencing project: providing services to taxonomists for standard genome sequencing and annotation.</title>
        <authorList>
            <consortium name="The Broad Institute Genomics Platform"/>
            <consortium name="The Broad Institute Genome Sequencing Center for Infectious Disease"/>
            <person name="Wu L."/>
            <person name="Ma J."/>
        </authorList>
    </citation>
    <scope>NUCLEOTIDE SEQUENCE [LARGE SCALE GENOMIC DNA]</scope>
    <source>
        <strain evidence="10">JCM 16702</strain>
    </source>
</reference>
<keyword evidence="6" id="KW-1003">Cell membrane</keyword>
<dbReference type="PANTHER" id="PTHR43229">
    <property type="entry name" value="NODULATION PROTEIN J"/>
    <property type="match status" value="1"/>
</dbReference>
<evidence type="ECO:0000256" key="5">
    <source>
        <dbReference type="ARBA" id="ARBA00023251"/>
    </source>
</evidence>
<dbReference type="PANTHER" id="PTHR43229:SF2">
    <property type="entry name" value="NODULATION PROTEIN J"/>
    <property type="match status" value="1"/>
</dbReference>
<keyword evidence="4 6" id="KW-0472">Membrane</keyword>
<feature type="transmembrane region" description="Helical" evidence="6">
    <location>
        <begin position="207"/>
        <end position="226"/>
    </location>
</feature>
<feature type="transmembrane region" description="Helical" evidence="6">
    <location>
        <begin position="62"/>
        <end position="80"/>
    </location>
</feature>
<feature type="region of interest" description="Disordered" evidence="7">
    <location>
        <begin position="1"/>
        <end position="32"/>
    </location>
</feature>
<dbReference type="PIRSF" id="PIRSF006648">
    <property type="entry name" value="DrrB"/>
    <property type="match status" value="1"/>
</dbReference>
<evidence type="ECO:0000256" key="3">
    <source>
        <dbReference type="ARBA" id="ARBA00022989"/>
    </source>
</evidence>
<keyword evidence="5" id="KW-0046">Antibiotic resistance</keyword>
<feature type="compositionally biased region" description="Low complexity" evidence="7">
    <location>
        <begin position="12"/>
        <end position="32"/>
    </location>
</feature>
<keyword evidence="6" id="KW-0813">Transport</keyword>
<accession>A0ABP7VQI4</accession>
<protein>
    <recommendedName>
        <fullName evidence="6">Transport permease protein</fullName>
    </recommendedName>
</protein>
<feature type="transmembrane region" description="Helical" evidence="6">
    <location>
        <begin position="92"/>
        <end position="115"/>
    </location>
</feature>
<name>A0ABP7VQI4_9ACTN</name>
<evidence type="ECO:0000256" key="2">
    <source>
        <dbReference type="ARBA" id="ARBA00022692"/>
    </source>
</evidence>
<dbReference type="Proteomes" id="UP001500683">
    <property type="component" value="Unassembled WGS sequence"/>
</dbReference>
<evidence type="ECO:0000256" key="1">
    <source>
        <dbReference type="ARBA" id="ARBA00004141"/>
    </source>
</evidence>
<feature type="domain" description="ABC transmembrane type-2" evidence="8">
    <location>
        <begin position="60"/>
        <end position="288"/>
    </location>
</feature>
<dbReference type="InterPro" id="IPR047817">
    <property type="entry name" value="ABC2_TM_bact-type"/>
</dbReference>
<proteinExistence type="inferred from homology"/>
<dbReference type="InterPro" id="IPR013525">
    <property type="entry name" value="ABC2_TM"/>
</dbReference>
<gene>
    <name evidence="9" type="ORF">GCM10022214_30290</name>
</gene>
<evidence type="ECO:0000256" key="6">
    <source>
        <dbReference type="RuleBase" id="RU361157"/>
    </source>
</evidence>
<evidence type="ECO:0000256" key="7">
    <source>
        <dbReference type="SAM" id="MobiDB-lite"/>
    </source>
</evidence>
<sequence length="289" mass="31486">MRRQKSAAEANGGHSMTTATAAAGGLGRPTPTRRVTAGATVRHVATLAWRNLVQIKHNPMELLDLSIQPIMFVLLFAYVFGPPMAGSVEAYLPIVIPGIIAQNALFAGMTTGYGLNVDITKGVYDRFRSLPISRGAPLVGRIIADTVKQAWSMLVLLLVGFAIGFRLETGPLGLLAAFGLILLFALLFTWISVYVGVKVNEPEKVQIFGFTIIFPFTFLSTAFIRLSPGTPDWLAFVMRNNPLTQLVESIRGLLVGGPVLEHAWIAVAWGLAFMIIFAPLSIRELRRRV</sequence>
<comment type="similarity">
    <text evidence="6">Belongs to the ABC-2 integral membrane protein family.</text>
</comment>
<organism evidence="9 10">
    <name type="scientific">Actinomadura miaoliensis</name>
    <dbReference type="NCBI Taxonomy" id="430685"/>
    <lineage>
        <taxon>Bacteria</taxon>
        <taxon>Bacillati</taxon>
        <taxon>Actinomycetota</taxon>
        <taxon>Actinomycetes</taxon>
        <taxon>Streptosporangiales</taxon>
        <taxon>Thermomonosporaceae</taxon>
        <taxon>Actinomadura</taxon>
    </lineage>
</organism>
<comment type="caution">
    <text evidence="9">The sequence shown here is derived from an EMBL/GenBank/DDBJ whole genome shotgun (WGS) entry which is preliminary data.</text>
</comment>
<evidence type="ECO:0000313" key="9">
    <source>
        <dbReference type="EMBL" id="GAA4072216.1"/>
    </source>
</evidence>
<evidence type="ECO:0000256" key="4">
    <source>
        <dbReference type="ARBA" id="ARBA00023136"/>
    </source>
</evidence>